<name>A0A1G7D3A7_9RHOB</name>
<reference evidence="2" key="1">
    <citation type="submission" date="2016-10" db="EMBL/GenBank/DDBJ databases">
        <authorList>
            <person name="Varghese N."/>
            <person name="Submissions S."/>
        </authorList>
    </citation>
    <scope>NUCLEOTIDE SEQUENCE [LARGE SCALE GENOMIC DNA]</scope>
    <source>
        <strain evidence="2">CGMCC 1.9108</strain>
    </source>
</reference>
<accession>A0A1G7D3A7</accession>
<evidence type="ECO:0000313" key="1">
    <source>
        <dbReference type="EMBL" id="SDE45981.1"/>
    </source>
</evidence>
<evidence type="ECO:0000313" key="2">
    <source>
        <dbReference type="Proteomes" id="UP000199628"/>
    </source>
</evidence>
<dbReference type="Proteomes" id="UP000199628">
    <property type="component" value="Unassembled WGS sequence"/>
</dbReference>
<protein>
    <submittedName>
        <fullName evidence="1">Uncharacterized protein</fullName>
    </submittedName>
</protein>
<gene>
    <name evidence="1" type="ORF">SAMN04488239_1208</name>
</gene>
<sequence length="58" mass="6864">MKAVRIARRLELFLRREIRPTPRFHEQVPPLGDLRLVRDQTGTPVGLPSMVFWFFSTQ</sequence>
<organism evidence="1 2">
    <name type="scientific">Ruegeria marina</name>
    <dbReference type="NCBI Taxonomy" id="639004"/>
    <lineage>
        <taxon>Bacteria</taxon>
        <taxon>Pseudomonadati</taxon>
        <taxon>Pseudomonadota</taxon>
        <taxon>Alphaproteobacteria</taxon>
        <taxon>Rhodobacterales</taxon>
        <taxon>Roseobacteraceae</taxon>
        <taxon>Ruegeria</taxon>
    </lineage>
</organism>
<keyword evidence="2" id="KW-1185">Reference proteome</keyword>
<dbReference type="AlphaFoldDB" id="A0A1G7D3A7"/>
<dbReference type="EMBL" id="FMZV01000020">
    <property type="protein sequence ID" value="SDE45981.1"/>
    <property type="molecule type" value="Genomic_DNA"/>
</dbReference>
<proteinExistence type="predicted"/>